<name>A0A0F3IP43_9PROT</name>
<sequence>TTAFCGDLPTVLVAMLFKNTEDIELFIIKGLTIHRLAKALVEARMLHNSLGSGPSARTQDRVVHYYSPSGFRALPTS</sequence>
<reference evidence="1 2" key="1">
    <citation type="submission" date="2015-03" db="EMBL/GenBank/DDBJ databases">
        <title>Draft genome sequence of Elstera litoralis.</title>
        <authorList>
            <person name="Rahalkar M.C."/>
            <person name="Dhakephalkar P.K."/>
            <person name="Pore S.D."/>
            <person name="Arora P."/>
            <person name="Kapse N.G."/>
            <person name="Pandit P.S."/>
        </authorList>
    </citation>
    <scope>NUCLEOTIDE SEQUENCE [LARGE SCALE GENOMIC DNA]</scope>
    <source>
        <strain evidence="1 2">Dia-1</strain>
    </source>
</reference>
<keyword evidence="2" id="KW-1185">Reference proteome</keyword>
<feature type="non-terminal residue" evidence="1">
    <location>
        <position position="1"/>
    </location>
</feature>
<gene>
    <name evidence="1" type="ORF">VZ95_17380</name>
</gene>
<dbReference type="Proteomes" id="UP000033774">
    <property type="component" value="Unassembled WGS sequence"/>
</dbReference>
<comment type="caution">
    <text evidence="1">The sequence shown here is derived from an EMBL/GenBank/DDBJ whole genome shotgun (WGS) entry which is preliminary data.</text>
</comment>
<protein>
    <submittedName>
        <fullName evidence="1">Uncharacterized protein</fullName>
    </submittedName>
</protein>
<proteinExistence type="predicted"/>
<evidence type="ECO:0000313" key="2">
    <source>
        <dbReference type="Proteomes" id="UP000033774"/>
    </source>
</evidence>
<accession>A0A0F3IP43</accession>
<evidence type="ECO:0000313" key="1">
    <source>
        <dbReference type="EMBL" id="KJV08501.1"/>
    </source>
</evidence>
<dbReference type="EMBL" id="LAJY01000557">
    <property type="protein sequence ID" value="KJV08501.1"/>
    <property type="molecule type" value="Genomic_DNA"/>
</dbReference>
<organism evidence="1 2">
    <name type="scientific">Elstera litoralis</name>
    <dbReference type="NCBI Taxonomy" id="552518"/>
    <lineage>
        <taxon>Bacteria</taxon>
        <taxon>Pseudomonadati</taxon>
        <taxon>Pseudomonadota</taxon>
        <taxon>Alphaproteobacteria</taxon>
        <taxon>Rhodospirillales</taxon>
        <taxon>Rhodospirillaceae</taxon>
        <taxon>Elstera</taxon>
    </lineage>
</organism>
<dbReference type="AlphaFoldDB" id="A0A0F3IP43"/>